<dbReference type="EMBL" id="JASCZI010242036">
    <property type="protein sequence ID" value="MED6209197.1"/>
    <property type="molecule type" value="Genomic_DNA"/>
</dbReference>
<proteinExistence type="predicted"/>
<evidence type="ECO:0000313" key="3">
    <source>
        <dbReference type="Proteomes" id="UP001341840"/>
    </source>
</evidence>
<evidence type="ECO:0000256" key="1">
    <source>
        <dbReference type="SAM" id="MobiDB-lite"/>
    </source>
</evidence>
<feature type="region of interest" description="Disordered" evidence="1">
    <location>
        <begin position="165"/>
        <end position="215"/>
    </location>
</feature>
<protein>
    <submittedName>
        <fullName evidence="2">Uncharacterized protein</fullName>
    </submittedName>
</protein>
<sequence length="344" mass="38248">MTVMHRFSTHSQDTPFYYQLIYRSFTAFNCFQLLSTCKLLSTNLNCNQPQSETDFPFRFLSRTTRVLLGILVAPCDTFLKRSRRRPQGLRDFQNYNERKSPPRADDLLDVKMKQTKLDHLMAMLEDPSKMAPRAILSTGAPSTTAAATAAAVAAATSSIPPAPTASVVQKAKKQSSKHEHPKVVNLDGEEGVKEDPSADLQQKRQRRKGKDGDAFDRALGDDFSWKHEVNPIDVAFPEEFNFSRAFDAGLTSASVRESLVTMPPEQLLGESYRYSAKSLVCLQVGVETSLTAKVKAKKELLAALDQIEILKGERDSALACLPLKEKVDSLNDQLSEKTGEYQPA</sequence>
<gene>
    <name evidence="2" type="ORF">PIB30_052449</name>
</gene>
<name>A0ABU6YHG1_9FABA</name>
<keyword evidence="3" id="KW-1185">Reference proteome</keyword>
<organism evidence="2 3">
    <name type="scientific">Stylosanthes scabra</name>
    <dbReference type="NCBI Taxonomy" id="79078"/>
    <lineage>
        <taxon>Eukaryota</taxon>
        <taxon>Viridiplantae</taxon>
        <taxon>Streptophyta</taxon>
        <taxon>Embryophyta</taxon>
        <taxon>Tracheophyta</taxon>
        <taxon>Spermatophyta</taxon>
        <taxon>Magnoliopsida</taxon>
        <taxon>eudicotyledons</taxon>
        <taxon>Gunneridae</taxon>
        <taxon>Pentapetalae</taxon>
        <taxon>rosids</taxon>
        <taxon>fabids</taxon>
        <taxon>Fabales</taxon>
        <taxon>Fabaceae</taxon>
        <taxon>Papilionoideae</taxon>
        <taxon>50 kb inversion clade</taxon>
        <taxon>dalbergioids sensu lato</taxon>
        <taxon>Dalbergieae</taxon>
        <taxon>Pterocarpus clade</taxon>
        <taxon>Stylosanthes</taxon>
    </lineage>
</organism>
<accession>A0ABU6YHG1</accession>
<dbReference type="Proteomes" id="UP001341840">
    <property type="component" value="Unassembled WGS sequence"/>
</dbReference>
<evidence type="ECO:0000313" key="2">
    <source>
        <dbReference type="EMBL" id="MED6209197.1"/>
    </source>
</evidence>
<reference evidence="2 3" key="1">
    <citation type="journal article" date="2023" name="Plants (Basel)">
        <title>Bridging the Gap: Combining Genomics and Transcriptomics Approaches to Understand Stylosanthes scabra, an Orphan Legume from the Brazilian Caatinga.</title>
        <authorList>
            <person name="Ferreira-Neto J.R.C."/>
            <person name="da Silva M.D."/>
            <person name="Binneck E."/>
            <person name="de Melo N.F."/>
            <person name="da Silva R.H."/>
            <person name="de Melo A.L.T.M."/>
            <person name="Pandolfi V."/>
            <person name="Bustamante F.O."/>
            <person name="Brasileiro-Vidal A.C."/>
            <person name="Benko-Iseppon A.M."/>
        </authorList>
    </citation>
    <scope>NUCLEOTIDE SEQUENCE [LARGE SCALE GENOMIC DNA]</scope>
    <source>
        <tissue evidence="2">Leaves</tissue>
    </source>
</reference>
<comment type="caution">
    <text evidence="2">The sequence shown here is derived from an EMBL/GenBank/DDBJ whole genome shotgun (WGS) entry which is preliminary data.</text>
</comment>